<evidence type="ECO:0000256" key="6">
    <source>
        <dbReference type="ARBA" id="ARBA00022679"/>
    </source>
</evidence>
<keyword evidence="7 13" id="KW-0819">tRNA processing</keyword>
<dbReference type="EMBL" id="CP058215">
    <property type="protein sequence ID" value="QLC50251.1"/>
    <property type="molecule type" value="Genomic_DNA"/>
</dbReference>
<dbReference type="KEGG" id="mzi:HWN40_08355"/>
<evidence type="ECO:0000256" key="12">
    <source>
        <dbReference type="ARBA" id="ARBA00048366"/>
    </source>
</evidence>
<keyword evidence="8 13" id="KW-0548">Nucleotidyltransferase</keyword>
<feature type="binding site" evidence="14">
    <location>
        <position position="65"/>
    </location>
    <ligand>
        <name>ATP</name>
        <dbReference type="ChEBI" id="CHEBI:30616"/>
    </ligand>
</feature>
<feature type="binding site" evidence="14">
    <location>
        <position position="61"/>
    </location>
    <ligand>
        <name>ATP</name>
        <dbReference type="ChEBI" id="CHEBI:30616"/>
    </ligand>
</feature>
<dbReference type="AlphaFoldDB" id="A0A7D5E8H4"/>
<evidence type="ECO:0000256" key="10">
    <source>
        <dbReference type="ARBA" id="ARBA00022840"/>
    </source>
</evidence>
<feature type="binding site" evidence="14">
    <location>
        <position position="198"/>
    </location>
    <ligand>
        <name>ATP</name>
        <dbReference type="ChEBI" id="CHEBI:30616"/>
    </ligand>
</feature>
<proteinExistence type="inferred from homology"/>
<evidence type="ECO:0000256" key="11">
    <source>
        <dbReference type="ARBA" id="ARBA00029774"/>
    </source>
</evidence>
<dbReference type="FunFam" id="3.90.870.10:FF:000008">
    <property type="entry name" value="Threonylcarbamoyl-AMP synthase"/>
    <property type="match status" value="1"/>
</dbReference>
<comment type="function">
    <text evidence="13">Required for the formation of a threonylcarbamoyl group on adenosine at position 37 (t(6)A37) in tRNAs that read codons beginning with adenine.</text>
</comment>
<evidence type="ECO:0000256" key="1">
    <source>
        <dbReference type="ARBA" id="ARBA00004496"/>
    </source>
</evidence>
<keyword evidence="5 13" id="KW-0963">Cytoplasm</keyword>
<dbReference type="InterPro" id="IPR050156">
    <property type="entry name" value="TC-AMP_synthase_SUA5"/>
</dbReference>
<feature type="binding site" evidence="14">
    <location>
        <position position="38"/>
    </location>
    <ligand>
        <name>L-threonine</name>
        <dbReference type="ChEBI" id="CHEBI:57926"/>
    </ligand>
</feature>
<dbReference type="InterPro" id="IPR038385">
    <property type="entry name" value="Sua5/YwlC_C"/>
</dbReference>
<evidence type="ECO:0000256" key="4">
    <source>
        <dbReference type="ARBA" id="ARBA00015492"/>
    </source>
</evidence>
<comment type="similarity">
    <text evidence="2 13">Belongs to the SUA5 family.</text>
</comment>
<dbReference type="NCBIfam" id="TIGR00057">
    <property type="entry name" value="L-threonylcarbamoyladenylate synthase"/>
    <property type="match status" value="1"/>
</dbReference>
<comment type="subcellular location">
    <subcellularLocation>
        <location evidence="1 13">Cytoplasm</location>
    </subcellularLocation>
</comment>
<gene>
    <name evidence="16" type="ORF">HWN40_08355</name>
</gene>
<accession>A0A7D5E8H4</accession>
<dbReference type="Proteomes" id="UP000509594">
    <property type="component" value="Chromosome"/>
</dbReference>
<keyword evidence="10 13" id="KW-0067">ATP-binding</keyword>
<dbReference type="PANTHER" id="PTHR17490:SF16">
    <property type="entry name" value="THREONYLCARBAMOYL-AMP SYNTHASE"/>
    <property type="match status" value="1"/>
</dbReference>
<evidence type="ECO:0000256" key="7">
    <source>
        <dbReference type="ARBA" id="ARBA00022694"/>
    </source>
</evidence>
<evidence type="ECO:0000256" key="5">
    <source>
        <dbReference type="ARBA" id="ARBA00022490"/>
    </source>
</evidence>
<dbReference type="EC" id="2.7.7.87" evidence="3 13"/>
<evidence type="ECO:0000256" key="13">
    <source>
        <dbReference type="PIRNR" id="PIRNR004930"/>
    </source>
</evidence>
<name>A0A7D5E8H4_9EURY</name>
<feature type="binding site" evidence="14">
    <location>
        <position position="146"/>
    </location>
    <ligand>
        <name>ATP</name>
        <dbReference type="ChEBI" id="CHEBI:30616"/>
    </ligand>
</feature>
<evidence type="ECO:0000256" key="3">
    <source>
        <dbReference type="ARBA" id="ARBA00012584"/>
    </source>
</evidence>
<dbReference type="InterPro" id="IPR010923">
    <property type="entry name" value="T(6)A37_SUA5"/>
</dbReference>
<dbReference type="GO" id="GO:0061710">
    <property type="term" value="F:L-threonylcarbamoyladenylate synthase"/>
    <property type="evidence" value="ECO:0007669"/>
    <property type="project" value="UniProtKB-EC"/>
</dbReference>
<dbReference type="RefSeq" id="WP_176965307.1">
    <property type="nucleotide sequence ID" value="NZ_CP058215.1"/>
</dbReference>
<dbReference type="GeneID" id="55821680"/>
<dbReference type="SUPFAM" id="SSF55821">
    <property type="entry name" value="YrdC/RibB"/>
    <property type="match status" value="1"/>
</dbReference>
<protein>
    <recommendedName>
        <fullName evidence="4 13">Threonylcarbamoyl-AMP synthase</fullName>
        <shortName evidence="13">TC-AMP synthase</shortName>
        <ecNumber evidence="3 13">2.7.7.87</ecNumber>
    </recommendedName>
    <alternativeName>
        <fullName evidence="11 13">L-threonylcarbamoyladenylate synthase</fullName>
    </alternativeName>
</protein>
<evidence type="ECO:0000313" key="16">
    <source>
        <dbReference type="EMBL" id="QLC50251.1"/>
    </source>
</evidence>
<dbReference type="Gene3D" id="3.40.50.11030">
    <property type="entry name" value="Threonylcarbamoyl-AMP synthase, C-terminal domain"/>
    <property type="match status" value="1"/>
</dbReference>
<keyword evidence="17" id="KW-1185">Reference proteome</keyword>
<evidence type="ECO:0000256" key="14">
    <source>
        <dbReference type="PIRSR" id="PIRSR004930-1"/>
    </source>
</evidence>
<dbReference type="Pfam" id="PF03481">
    <property type="entry name" value="Sua5_C"/>
    <property type="match status" value="1"/>
</dbReference>
<dbReference type="Gene3D" id="3.90.870.10">
    <property type="entry name" value="DHBP synthase"/>
    <property type="match status" value="1"/>
</dbReference>
<keyword evidence="9 13" id="KW-0547">Nucleotide-binding</keyword>
<sequence>MTSRTQVFHIDKGKLGEIIEEAAAIIKEGGTVAFPTETVYGLGADALNPAAVEKIFEAKGRPADNPLIVHVASKEGVGDLAKHIPQKAYTLMDKFWPGPLTLILQSKEVVPDITTGGLDTVALRMPDNRIALELIRVSGRPLAAPSANLSGKPSPTTADHVVADLSGRIDAVIDAGAVNVGVESTVIDMSSEPPAILRPGMISKEDIEEEIGGIGIGYEDRVHQDIEKVRSPGMKYTHYSPNAVVLLIEGDSKPVNAKIREMFCDFKTRGARVGLLLTDRSDAPDCDAFFLLGSRDRPDEIALNLFSGLRSLDEQKVDVIIADGSFSQRGVGAAVRNRLRKAAEMIIKVE</sequence>
<keyword evidence="6 13" id="KW-0808">Transferase</keyword>
<dbReference type="InterPro" id="IPR006070">
    <property type="entry name" value="Sua5-like_dom"/>
</dbReference>
<evidence type="ECO:0000256" key="2">
    <source>
        <dbReference type="ARBA" id="ARBA00007663"/>
    </source>
</evidence>
<dbReference type="GO" id="GO:0008033">
    <property type="term" value="P:tRNA processing"/>
    <property type="evidence" value="ECO:0007669"/>
    <property type="project" value="UniProtKB-KW"/>
</dbReference>
<dbReference type="GO" id="GO:0005737">
    <property type="term" value="C:cytoplasm"/>
    <property type="evidence" value="ECO:0007669"/>
    <property type="project" value="UniProtKB-SubCell"/>
</dbReference>
<feature type="domain" description="YrdC-like" evidence="15">
    <location>
        <begin position="16"/>
        <end position="202"/>
    </location>
</feature>
<reference evidence="16 17" key="1">
    <citation type="submission" date="2020-06" db="EMBL/GenBank/DDBJ databases">
        <title>Methanolobus halotolerans sp. nov., isolated from a saline lake Tus in Siberia.</title>
        <authorList>
            <person name="Shen Y."/>
            <person name="Chen S.-C."/>
            <person name="Lai M.-C."/>
            <person name="Huang H.-H."/>
            <person name="Chiu H.-H."/>
            <person name="Tang S.-L."/>
            <person name="Rogozin D.Y."/>
            <person name="Degermendzhy A.G."/>
        </authorList>
    </citation>
    <scope>NUCLEOTIDE SEQUENCE [LARGE SCALE GENOMIC DNA]</scope>
    <source>
        <strain evidence="16 17">DSM 21339</strain>
    </source>
</reference>
<evidence type="ECO:0000259" key="15">
    <source>
        <dbReference type="PROSITE" id="PS51163"/>
    </source>
</evidence>
<dbReference type="GO" id="GO:0000049">
    <property type="term" value="F:tRNA binding"/>
    <property type="evidence" value="ECO:0007669"/>
    <property type="project" value="TreeGrafter"/>
</dbReference>
<feature type="binding site" evidence="14">
    <location>
        <position position="239"/>
    </location>
    <ligand>
        <name>ATP</name>
        <dbReference type="ChEBI" id="CHEBI:30616"/>
    </ligand>
</feature>
<dbReference type="InterPro" id="IPR017945">
    <property type="entry name" value="DHBP_synth_RibB-like_a/b_dom"/>
</dbReference>
<evidence type="ECO:0000313" key="17">
    <source>
        <dbReference type="Proteomes" id="UP000509594"/>
    </source>
</evidence>
<dbReference type="OrthoDB" id="39992at2157"/>
<feature type="binding site" evidence="14">
    <location>
        <position position="120"/>
    </location>
    <ligand>
        <name>ATP</name>
        <dbReference type="ChEBI" id="CHEBI:30616"/>
    </ligand>
</feature>
<feature type="binding site" evidence="14">
    <location>
        <position position="144"/>
    </location>
    <ligand>
        <name>ATP</name>
        <dbReference type="ChEBI" id="CHEBI:30616"/>
    </ligand>
</feature>
<organism evidence="16 17">
    <name type="scientific">Methanolobus zinderi</name>
    <dbReference type="NCBI Taxonomy" id="536044"/>
    <lineage>
        <taxon>Archaea</taxon>
        <taxon>Methanobacteriati</taxon>
        <taxon>Methanobacteriota</taxon>
        <taxon>Stenosarchaea group</taxon>
        <taxon>Methanomicrobia</taxon>
        <taxon>Methanosarcinales</taxon>
        <taxon>Methanosarcinaceae</taxon>
        <taxon>Methanolobus</taxon>
    </lineage>
</organism>
<dbReference type="PROSITE" id="PS51163">
    <property type="entry name" value="YRDC"/>
    <property type="match status" value="1"/>
</dbReference>
<feature type="binding site" evidence="14">
    <location>
        <position position="154"/>
    </location>
    <ligand>
        <name>ATP</name>
        <dbReference type="ChEBI" id="CHEBI:30616"/>
    </ligand>
</feature>
<dbReference type="InterPro" id="IPR005145">
    <property type="entry name" value="Sua5_C"/>
</dbReference>
<evidence type="ECO:0000256" key="9">
    <source>
        <dbReference type="ARBA" id="ARBA00022741"/>
    </source>
</evidence>
<feature type="binding site" evidence="14">
    <location>
        <position position="124"/>
    </location>
    <ligand>
        <name>L-threonine</name>
        <dbReference type="ChEBI" id="CHEBI:57926"/>
    </ligand>
</feature>
<dbReference type="Pfam" id="PF01300">
    <property type="entry name" value="Sua5_yciO_yrdC"/>
    <property type="match status" value="1"/>
</dbReference>
<dbReference type="PANTHER" id="PTHR17490">
    <property type="entry name" value="SUA5"/>
    <property type="match status" value="1"/>
</dbReference>
<dbReference type="PIRSF" id="PIRSF004930">
    <property type="entry name" value="Tln_factor_SUA5"/>
    <property type="match status" value="1"/>
</dbReference>
<comment type="catalytic activity">
    <reaction evidence="12 13">
        <text>L-threonine + hydrogencarbonate + ATP = L-threonylcarbamoyladenylate + diphosphate + H2O</text>
        <dbReference type="Rhea" id="RHEA:36407"/>
        <dbReference type="ChEBI" id="CHEBI:15377"/>
        <dbReference type="ChEBI" id="CHEBI:17544"/>
        <dbReference type="ChEBI" id="CHEBI:30616"/>
        <dbReference type="ChEBI" id="CHEBI:33019"/>
        <dbReference type="ChEBI" id="CHEBI:57926"/>
        <dbReference type="ChEBI" id="CHEBI:73682"/>
        <dbReference type="EC" id="2.7.7.87"/>
    </reaction>
</comment>
<evidence type="ECO:0000256" key="8">
    <source>
        <dbReference type="ARBA" id="ARBA00022695"/>
    </source>
</evidence>
<dbReference type="GO" id="GO:0005524">
    <property type="term" value="F:ATP binding"/>
    <property type="evidence" value="ECO:0007669"/>
    <property type="project" value="UniProtKB-UniRule"/>
</dbReference>
<feature type="binding site" evidence="14">
    <location>
        <position position="184"/>
    </location>
    <ligand>
        <name>L-threonine</name>
        <dbReference type="ChEBI" id="CHEBI:57926"/>
    </ligand>
</feature>
<dbReference type="GO" id="GO:0006450">
    <property type="term" value="P:regulation of translational fidelity"/>
    <property type="evidence" value="ECO:0007669"/>
    <property type="project" value="TreeGrafter"/>
</dbReference>
<feature type="binding site" evidence="14">
    <location>
        <position position="70"/>
    </location>
    <ligand>
        <name>L-threonine</name>
        <dbReference type="ChEBI" id="CHEBI:57926"/>
    </ligand>
</feature>
<dbReference type="GO" id="GO:0003725">
    <property type="term" value="F:double-stranded RNA binding"/>
    <property type="evidence" value="ECO:0007669"/>
    <property type="project" value="UniProtKB-UniRule"/>
</dbReference>